<dbReference type="InterPro" id="IPR036390">
    <property type="entry name" value="WH_DNA-bd_sf"/>
</dbReference>
<sequence length="107" mass="12489">MKVKMAELSVICPKFEETFSFLGKKWMGLIIDVLLDGPKRFKDLAESIPNVSDRVLVERLKELEERELVDRTVYPETPVRVEYSLTEKGRDLEKAMGEVKTWGEKWL</sequence>
<evidence type="ECO:0000256" key="2">
    <source>
        <dbReference type="ARBA" id="ARBA00023125"/>
    </source>
</evidence>
<dbReference type="GO" id="GO:0003677">
    <property type="term" value="F:DNA binding"/>
    <property type="evidence" value="ECO:0007669"/>
    <property type="project" value="UniProtKB-KW"/>
</dbReference>
<dbReference type="PANTHER" id="PTHR33204">
    <property type="entry name" value="TRANSCRIPTIONAL REGULATOR, MARR FAMILY"/>
    <property type="match status" value="1"/>
</dbReference>
<dbReference type="InterPro" id="IPR002577">
    <property type="entry name" value="HTH_HxlR"/>
</dbReference>
<accession>A0A1H9RJZ4</accession>
<evidence type="ECO:0000259" key="4">
    <source>
        <dbReference type="PROSITE" id="PS51118"/>
    </source>
</evidence>
<evidence type="ECO:0000256" key="3">
    <source>
        <dbReference type="ARBA" id="ARBA00023163"/>
    </source>
</evidence>
<dbReference type="PANTHER" id="PTHR33204:SF37">
    <property type="entry name" value="HTH-TYPE TRANSCRIPTIONAL REGULATOR YODB"/>
    <property type="match status" value="1"/>
</dbReference>
<dbReference type="SUPFAM" id="SSF46785">
    <property type="entry name" value="Winged helix' DNA-binding domain"/>
    <property type="match status" value="1"/>
</dbReference>
<reference evidence="5 6" key="1">
    <citation type="submission" date="2016-10" db="EMBL/GenBank/DDBJ databases">
        <authorList>
            <person name="de Groot N.N."/>
        </authorList>
    </citation>
    <scope>NUCLEOTIDE SEQUENCE [LARGE SCALE GENOMIC DNA]</scope>
    <source>
        <strain evidence="5 6">DSM 13760</strain>
    </source>
</reference>
<dbReference type="Pfam" id="PF01638">
    <property type="entry name" value="HxlR"/>
    <property type="match status" value="1"/>
</dbReference>
<proteinExistence type="predicted"/>
<dbReference type="EMBL" id="FOHA01000004">
    <property type="protein sequence ID" value="SER72373.1"/>
    <property type="molecule type" value="Genomic_DNA"/>
</dbReference>
<evidence type="ECO:0000256" key="1">
    <source>
        <dbReference type="ARBA" id="ARBA00023015"/>
    </source>
</evidence>
<dbReference type="PROSITE" id="PS51118">
    <property type="entry name" value="HTH_HXLR"/>
    <property type="match status" value="1"/>
</dbReference>
<dbReference type="RefSeq" id="WP_425431587.1">
    <property type="nucleotide sequence ID" value="NZ_FOHA01000004.1"/>
</dbReference>
<feature type="domain" description="HTH hxlR-type" evidence="4">
    <location>
        <begin position="12"/>
        <end position="107"/>
    </location>
</feature>
<evidence type="ECO:0000313" key="6">
    <source>
        <dbReference type="Proteomes" id="UP000198948"/>
    </source>
</evidence>
<keyword evidence="6" id="KW-1185">Reference proteome</keyword>
<protein>
    <submittedName>
        <fullName evidence="5">DNA-binding transcriptional regulator, HxlR family</fullName>
    </submittedName>
</protein>
<dbReference type="Proteomes" id="UP000198948">
    <property type="component" value="Unassembled WGS sequence"/>
</dbReference>
<name>A0A1H9RJZ4_9LACT</name>
<gene>
    <name evidence="5" type="ORF">SAMN04488559_10459</name>
</gene>
<organism evidence="5 6">
    <name type="scientific">Isobaculum melis</name>
    <dbReference type="NCBI Taxonomy" id="142588"/>
    <lineage>
        <taxon>Bacteria</taxon>
        <taxon>Bacillati</taxon>
        <taxon>Bacillota</taxon>
        <taxon>Bacilli</taxon>
        <taxon>Lactobacillales</taxon>
        <taxon>Carnobacteriaceae</taxon>
        <taxon>Isobaculum</taxon>
    </lineage>
</organism>
<dbReference type="STRING" id="142588.SAMN04488559_10459"/>
<evidence type="ECO:0000313" key="5">
    <source>
        <dbReference type="EMBL" id="SER72373.1"/>
    </source>
</evidence>
<keyword evidence="3" id="KW-0804">Transcription</keyword>
<dbReference type="InterPro" id="IPR036388">
    <property type="entry name" value="WH-like_DNA-bd_sf"/>
</dbReference>
<dbReference type="AlphaFoldDB" id="A0A1H9RJZ4"/>
<keyword evidence="2 5" id="KW-0238">DNA-binding</keyword>
<keyword evidence="1" id="KW-0805">Transcription regulation</keyword>
<dbReference type="Gene3D" id="1.10.10.10">
    <property type="entry name" value="Winged helix-like DNA-binding domain superfamily/Winged helix DNA-binding domain"/>
    <property type="match status" value="1"/>
</dbReference>